<reference evidence="1" key="2">
    <citation type="journal article" date="2017" name="J. Med. Entomol.">
        <title>Transcriptome Analysis of the Triatoma infestans (Hemiptera: Reduviidae) Integument.</title>
        <authorList>
            <person name="Calderon-Fernandez G.M."/>
            <person name="Moriconi D.E."/>
            <person name="Dulbecco A.B."/>
            <person name="Juarez M.P."/>
        </authorList>
    </citation>
    <scope>NUCLEOTIDE SEQUENCE</scope>
    <source>
        <strain evidence="1">Int1</strain>
        <tissue evidence="1">Integument</tissue>
    </source>
</reference>
<evidence type="ECO:0000313" key="1">
    <source>
        <dbReference type="EMBL" id="JAR96002.1"/>
    </source>
</evidence>
<reference evidence="1" key="1">
    <citation type="submission" date="2016-04" db="EMBL/GenBank/DDBJ databases">
        <authorList>
            <person name="Calderon-Fernandez G.M.Sr."/>
        </authorList>
    </citation>
    <scope>NUCLEOTIDE SEQUENCE</scope>
    <source>
        <strain evidence="1">Int1</strain>
        <tissue evidence="1">Integument</tissue>
    </source>
</reference>
<organism evidence="1">
    <name type="scientific">Triatoma infestans</name>
    <name type="common">Assassin bug</name>
    <dbReference type="NCBI Taxonomy" id="30076"/>
    <lineage>
        <taxon>Eukaryota</taxon>
        <taxon>Metazoa</taxon>
        <taxon>Ecdysozoa</taxon>
        <taxon>Arthropoda</taxon>
        <taxon>Hexapoda</taxon>
        <taxon>Insecta</taxon>
        <taxon>Pterygota</taxon>
        <taxon>Neoptera</taxon>
        <taxon>Paraneoptera</taxon>
        <taxon>Hemiptera</taxon>
        <taxon>Heteroptera</taxon>
        <taxon>Panheteroptera</taxon>
        <taxon>Cimicomorpha</taxon>
        <taxon>Reduviidae</taxon>
        <taxon>Triatominae</taxon>
        <taxon>Triatoma</taxon>
    </lineage>
</organism>
<sequence>MLFENLLMNWILNMMNMNEL</sequence>
<dbReference type="AlphaFoldDB" id="A0A170UP94"/>
<dbReference type="EMBL" id="GEMB01007377">
    <property type="protein sequence ID" value="JAR96002.1"/>
    <property type="molecule type" value="Transcribed_RNA"/>
</dbReference>
<proteinExistence type="predicted"/>
<accession>A0A170UP94</accession>
<protein>
    <submittedName>
        <fullName evidence="1">Translin-associated protein x</fullName>
    </submittedName>
</protein>
<name>A0A170UP94_TRIIF</name>